<comment type="caution">
    <text evidence="3">The sequence shown here is derived from an EMBL/GenBank/DDBJ whole genome shotgun (WGS) entry which is preliminary data.</text>
</comment>
<feature type="signal peptide" evidence="1">
    <location>
        <begin position="1"/>
        <end position="29"/>
    </location>
</feature>
<protein>
    <submittedName>
        <fullName evidence="3">CotH kinase family protein</fullName>
    </submittedName>
</protein>
<accession>A0A9D7XNV6</accession>
<evidence type="ECO:0000313" key="3">
    <source>
        <dbReference type="EMBL" id="MBK9983799.1"/>
    </source>
</evidence>
<dbReference type="Proteomes" id="UP000808337">
    <property type="component" value="Unassembled WGS sequence"/>
</dbReference>
<keyword evidence="3" id="KW-0418">Kinase</keyword>
<dbReference type="PANTHER" id="PTHR40050:SF1">
    <property type="entry name" value="INNER SPORE COAT PROTEIN H"/>
    <property type="match status" value="1"/>
</dbReference>
<dbReference type="AlphaFoldDB" id="A0A9D7XNV6"/>
<organism evidence="3 4">
    <name type="scientific">Candidatus Opimibacter skivensis</name>
    <dbReference type="NCBI Taxonomy" id="2982028"/>
    <lineage>
        <taxon>Bacteria</taxon>
        <taxon>Pseudomonadati</taxon>
        <taxon>Bacteroidota</taxon>
        <taxon>Saprospiria</taxon>
        <taxon>Saprospirales</taxon>
        <taxon>Saprospiraceae</taxon>
        <taxon>Candidatus Opimibacter</taxon>
    </lineage>
</organism>
<dbReference type="NCBIfam" id="TIGR04183">
    <property type="entry name" value="Por_Secre_tail"/>
    <property type="match status" value="1"/>
</dbReference>
<proteinExistence type="predicted"/>
<keyword evidence="1" id="KW-0732">Signal</keyword>
<evidence type="ECO:0000256" key="1">
    <source>
        <dbReference type="SAM" id="SignalP"/>
    </source>
</evidence>
<feature type="domain" description="LTD" evidence="2">
    <location>
        <begin position="537"/>
        <end position="658"/>
    </location>
</feature>
<dbReference type="Pfam" id="PF08757">
    <property type="entry name" value="CotH"/>
    <property type="match status" value="1"/>
</dbReference>
<dbReference type="InterPro" id="IPR001322">
    <property type="entry name" value="Lamin_tail_dom"/>
</dbReference>
<dbReference type="GO" id="GO:0016301">
    <property type="term" value="F:kinase activity"/>
    <property type="evidence" value="ECO:0007669"/>
    <property type="project" value="UniProtKB-KW"/>
</dbReference>
<dbReference type="PANTHER" id="PTHR40050">
    <property type="entry name" value="INNER SPORE COAT PROTEIN H"/>
    <property type="match status" value="1"/>
</dbReference>
<dbReference type="InterPro" id="IPR036415">
    <property type="entry name" value="Lamin_tail_dom_sf"/>
</dbReference>
<dbReference type="InterPro" id="IPR014867">
    <property type="entry name" value="Spore_coat_CotH_CotH2/3/7"/>
</dbReference>
<dbReference type="SUPFAM" id="SSF74853">
    <property type="entry name" value="Lamin A/C globular tail domain"/>
    <property type="match status" value="1"/>
</dbReference>
<reference evidence="3 4" key="1">
    <citation type="submission" date="2020-10" db="EMBL/GenBank/DDBJ databases">
        <title>Connecting structure to function with the recovery of over 1000 high-quality activated sludge metagenome-assembled genomes encoding full-length rRNA genes using long-read sequencing.</title>
        <authorList>
            <person name="Singleton C.M."/>
            <person name="Petriglieri F."/>
            <person name="Kristensen J.M."/>
            <person name="Kirkegaard R.H."/>
            <person name="Michaelsen T.Y."/>
            <person name="Andersen M.H."/>
            <person name="Karst S.M."/>
            <person name="Dueholm M.S."/>
            <person name="Nielsen P.H."/>
            <person name="Albertsen M."/>
        </authorList>
    </citation>
    <scope>NUCLEOTIDE SEQUENCE [LARGE SCALE GENOMIC DNA]</scope>
    <source>
        <strain evidence="3">Ribe_18-Q3-R11-54_MAXAC.273</strain>
    </source>
</reference>
<dbReference type="Pfam" id="PF00932">
    <property type="entry name" value="LTD"/>
    <property type="match status" value="1"/>
</dbReference>
<dbReference type="PROSITE" id="PS51841">
    <property type="entry name" value="LTD"/>
    <property type="match status" value="1"/>
</dbReference>
<keyword evidence="3" id="KW-0808">Transferase</keyword>
<dbReference type="InterPro" id="IPR026444">
    <property type="entry name" value="Secre_tail"/>
</dbReference>
<feature type="chain" id="PRO_5039391769" evidence="1">
    <location>
        <begin position="30"/>
        <end position="775"/>
    </location>
</feature>
<evidence type="ECO:0000313" key="4">
    <source>
        <dbReference type="Proteomes" id="UP000808337"/>
    </source>
</evidence>
<gene>
    <name evidence="3" type="ORF">IPP15_15755</name>
</gene>
<sequence length="775" mass="87785">MAQFKKINSTFISLSPLILCFFTFFSLHAQNLFPDYAPIYKDDVVARIDIFLPADSLALLLAPGNEEDNYYYRATFFFDNGTIRDTFENCGLELRGNTSRYSQKKSFQVSLNTYAPGRTWHGIEKLDLNGEHNDPTVSRSKLCWDLLRDIGVPAPRASHVELYINSEYFGLYANDEHIDEEFVKTRFGNNDGNLYKCLWPADLKYLGNNPDAYKLTSGNRRVYELSTNEDKDDYSDLAHFIDILNNTPAIDMQCALESVFNVNSYLKSMAFDILSGNWDGPLYNKNNFFLYHNQETGLFEYIPYDLDNTFGIDWFHINWAERNLYAWSHDSEPRPLYHNILQVAEYKNRLSFYINRIITEHYKESVLFPRLDALKNLLAPSIADDVYYTLDYGFDIEDFNKGFSASLPYTHTPIGIKPFIASRRSSAISQLELNDISPVITEVKVNQVLPSQALFFQAYIEDDQPIENVEMMIQLNETVPTEVLTLYDDGEHHDKEANDGYYGVSYSLSGSCNSISYTINARDTHGNESQYPVCGTKTISVCNSSLTLVINELMASNETIITDENGEYDDWIELYNYGTEEIYLGDKYLSDKADNPIKWKFPDISIQPGEYIVVWADEDGTQGDLHANFKLSATGEYVGIYDNDGSGNALIDGLTFGAQQPDISFGRIPNGTGSFQFLQPTPGGINQLSSSTTNEKDSFIVSLFPNPTHDFVFIKGDFDNVVHQPFVIINTLGQTVLQLPGDTKFIDISHLPNGIYVLGVKNNPGSSILGKVVKE</sequence>
<dbReference type="Pfam" id="PF18962">
    <property type="entry name" value="Por_Secre_tail"/>
    <property type="match status" value="1"/>
</dbReference>
<dbReference type="Gene3D" id="2.60.40.1260">
    <property type="entry name" value="Lamin Tail domain"/>
    <property type="match status" value="1"/>
</dbReference>
<name>A0A9D7XNV6_9BACT</name>
<dbReference type="EMBL" id="JADKGY010000025">
    <property type="protein sequence ID" value="MBK9983799.1"/>
    <property type="molecule type" value="Genomic_DNA"/>
</dbReference>
<evidence type="ECO:0000259" key="2">
    <source>
        <dbReference type="PROSITE" id="PS51841"/>
    </source>
</evidence>